<keyword evidence="2" id="KW-0889">Transcription antitermination</keyword>
<evidence type="ECO:0000313" key="8">
    <source>
        <dbReference type="Proteomes" id="UP000658278"/>
    </source>
</evidence>
<keyword evidence="4" id="KW-0805">Transcription regulation</keyword>
<dbReference type="GO" id="GO:0031564">
    <property type="term" value="P:transcription antitermination"/>
    <property type="evidence" value="ECO:0007669"/>
    <property type="project" value="UniProtKB-KW"/>
</dbReference>
<evidence type="ECO:0000256" key="4">
    <source>
        <dbReference type="ARBA" id="ARBA00023015"/>
    </source>
</evidence>
<protein>
    <submittedName>
        <fullName evidence="7">Transcription antitermination factor NusB</fullName>
    </submittedName>
</protein>
<dbReference type="PANTHER" id="PTHR11078">
    <property type="entry name" value="N UTILIZATION SUBSTANCE PROTEIN B-RELATED"/>
    <property type="match status" value="1"/>
</dbReference>
<dbReference type="GO" id="GO:0006353">
    <property type="term" value="P:DNA-templated transcription termination"/>
    <property type="evidence" value="ECO:0007669"/>
    <property type="project" value="InterPro"/>
</dbReference>
<dbReference type="InterPro" id="IPR011605">
    <property type="entry name" value="NusB_fam"/>
</dbReference>
<proteinExistence type="inferred from homology"/>
<dbReference type="InterPro" id="IPR006027">
    <property type="entry name" value="NusB_RsmB_TIM44"/>
</dbReference>
<gene>
    <name evidence="7" type="primary">nusB</name>
    <name evidence="7" type="ORF">JIN81_08215</name>
</gene>
<dbReference type="InterPro" id="IPR035926">
    <property type="entry name" value="NusB-like_sf"/>
</dbReference>
<keyword evidence="8" id="KW-1185">Reference proteome</keyword>
<comment type="similarity">
    <text evidence="1">Belongs to the NusB family.</text>
</comment>
<name>A0A934VFW4_9BACT</name>
<comment type="caution">
    <text evidence="7">The sequence shown here is derived from an EMBL/GenBank/DDBJ whole genome shotgun (WGS) entry which is preliminary data.</text>
</comment>
<dbReference type="AlphaFoldDB" id="A0A934VFW4"/>
<dbReference type="GO" id="GO:0005829">
    <property type="term" value="C:cytosol"/>
    <property type="evidence" value="ECO:0007669"/>
    <property type="project" value="TreeGrafter"/>
</dbReference>
<reference evidence="7" key="1">
    <citation type="submission" date="2021-01" db="EMBL/GenBank/DDBJ databases">
        <title>Modified the classification status of verrucomicrobia.</title>
        <authorList>
            <person name="Feng X."/>
        </authorList>
    </citation>
    <scope>NUCLEOTIDE SEQUENCE</scope>
    <source>
        <strain evidence="7">KCTC 22201</strain>
    </source>
</reference>
<evidence type="ECO:0000256" key="5">
    <source>
        <dbReference type="ARBA" id="ARBA00023163"/>
    </source>
</evidence>
<accession>A0A934VFW4</accession>
<dbReference type="PANTHER" id="PTHR11078:SF3">
    <property type="entry name" value="ANTITERMINATION NUSB DOMAIN-CONTAINING PROTEIN"/>
    <property type="match status" value="1"/>
</dbReference>
<dbReference type="RefSeq" id="WP_200278449.1">
    <property type="nucleotide sequence ID" value="NZ_JAENII010000005.1"/>
</dbReference>
<evidence type="ECO:0000259" key="6">
    <source>
        <dbReference type="Pfam" id="PF01029"/>
    </source>
</evidence>
<dbReference type="NCBIfam" id="TIGR01951">
    <property type="entry name" value="nusB"/>
    <property type="match status" value="1"/>
</dbReference>
<dbReference type="GO" id="GO:0003723">
    <property type="term" value="F:RNA binding"/>
    <property type="evidence" value="ECO:0007669"/>
    <property type="project" value="UniProtKB-KW"/>
</dbReference>
<evidence type="ECO:0000313" key="7">
    <source>
        <dbReference type="EMBL" id="MBK1827000.1"/>
    </source>
</evidence>
<dbReference type="Proteomes" id="UP000658278">
    <property type="component" value="Unassembled WGS sequence"/>
</dbReference>
<sequence>MPSRRQIRESVVQFLYCSDLEGGASPASLREPFWQFITESDRKALVLATWKTIQHLNLGRENRHAEYLKRLPIAQAALRSSEDLEPTARLLERITDLEDRWTDVIVKLSRLNKEGDDDAISRRFSDSFEDLFSLNRDLTAARTEFIRSTEDLPKLRPQLEPILGSIHRLERISDRLRMIERPEDFPDHAELKKIRDSRADMEALRIETDQVVDAVLSEREAIDGALEQIVDNFAPERIDPIDRAILRLATWEIRHNPNVPKPVAINEAIELAKKFGTTDSGRFVNGILDKVSE</sequence>
<keyword evidence="5" id="KW-0804">Transcription</keyword>
<dbReference type="EMBL" id="JAENII010000005">
    <property type="protein sequence ID" value="MBK1827000.1"/>
    <property type="molecule type" value="Genomic_DNA"/>
</dbReference>
<dbReference type="Gene3D" id="1.10.940.10">
    <property type="entry name" value="NusB-like"/>
    <property type="match status" value="1"/>
</dbReference>
<keyword evidence="3" id="KW-0694">RNA-binding</keyword>
<evidence type="ECO:0000256" key="3">
    <source>
        <dbReference type="ARBA" id="ARBA00022884"/>
    </source>
</evidence>
<feature type="domain" description="NusB/RsmB/TIM44" evidence="6">
    <location>
        <begin position="207"/>
        <end position="292"/>
    </location>
</feature>
<dbReference type="Pfam" id="PF01029">
    <property type="entry name" value="NusB"/>
    <property type="match status" value="1"/>
</dbReference>
<organism evidence="7 8">
    <name type="scientific">Haloferula rosea</name>
    <dbReference type="NCBI Taxonomy" id="490093"/>
    <lineage>
        <taxon>Bacteria</taxon>
        <taxon>Pseudomonadati</taxon>
        <taxon>Verrucomicrobiota</taxon>
        <taxon>Verrucomicrobiia</taxon>
        <taxon>Verrucomicrobiales</taxon>
        <taxon>Verrucomicrobiaceae</taxon>
        <taxon>Haloferula</taxon>
    </lineage>
</organism>
<evidence type="ECO:0000256" key="1">
    <source>
        <dbReference type="ARBA" id="ARBA00005952"/>
    </source>
</evidence>
<evidence type="ECO:0000256" key="2">
    <source>
        <dbReference type="ARBA" id="ARBA00022814"/>
    </source>
</evidence>
<dbReference type="SUPFAM" id="SSF48013">
    <property type="entry name" value="NusB-like"/>
    <property type="match status" value="1"/>
</dbReference>